<evidence type="ECO:0000313" key="4">
    <source>
        <dbReference type="EMBL" id="CAF3992897.1"/>
    </source>
</evidence>
<evidence type="ECO:0000313" key="3">
    <source>
        <dbReference type="EMBL" id="CAF3951841.1"/>
    </source>
</evidence>
<sequence>MKMIEQLLCQLFSGQCKLKSLSLDISNDWSNGVIHHCLLPNSYLSTNFIQCQHQSSCVTLRRLYIRINQTCFLENLIEYAPNLEQMTIELFDSINSYALRISNIETLSHSNENWFNKLPKLRCFNLKTFINDDMNMIYLKWLLNNINYVEKLQLHLRSIKFIETRRQNILKSFIDANFIRQYCLPDTIPNLIYFNFYICSQRQLSFNDVERITNSFKIHSFFISRRWTNVKCLFDPIMSCQHLFSSFINTSQITNNLM</sequence>
<dbReference type="Proteomes" id="UP000663882">
    <property type="component" value="Unassembled WGS sequence"/>
</dbReference>
<reference evidence="3" key="1">
    <citation type="submission" date="2021-02" db="EMBL/GenBank/DDBJ databases">
        <authorList>
            <person name="Nowell W R."/>
        </authorList>
    </citation>
    <scope>NUCLEOTIDE SEQUENCE</scope>
</reference>
<evidence type="ECO:0000313" key="2">
    <source>
        <dbReference type="EMBL" id="CAF1022959.1"/>
    </source>
</evidence>
<dbReference type="EMBL" id="CAJNOO010000170">
    <property type="protein sequence ID" value="CAF0839224.1"/>
    <property type="molecule type" value="Genomic_DNA"/>
</dbReference>
<accession>A0A819KTB9</accession>
<protein>
    <submittedName>
        <fullName evidence="3">Uncharacterized protein</fullName>
    </submittedName>
</protein>
<dbReference type="AlphaFoldDB" id="A0A819KTB9"/>
<dbReference type="EMBL" id="CAJOBE010006009">
    <property type="protein sequence ID" value="CAF3992897.1"/>
    <property type="molecule type" value="Genomic_DNA"/>
</dbReference>
<dbReference type="Proteomes" id="UP000663889">
    <property type="component" value="Unassembled WGS sequence"/>
</dbReference>
<evidence type="ECO:0000313" key="1">
    <source>
        <dbReference type="EMBL" id="CAF0839224.1"/>
    </source>
</evidence>
<gene>
    <name evidence="4" type="ORF">FNK824_LOCUS25499</name>
    <name evidence="3" type="ORF">OTI717_LOCUS26426</name>
    <name evidence="1" type="ORF">RFH988_LOCUS5853</name>
    <name evidence="2" type="ORF">SEV965_LOCUS11899</name>
</gene>
<dbReference type="Proteomes" id="UP000663823">
    <property type="component" value="Unassembled WGS sequence"/>
</dbReference>
<organism evidence="3 5">
    <name type="scientific">Rotaria sordida</name>
    <dbReference type="NCBI Taxonomy" id="392033"/>
    <lineage>
        <taxon>Eukaryota</taxon>
        <taxon>Metazoa</taxon>
        <taxon>Spiralia</taxon>
        <taxon>Gnathifera</taxon>
        <taxon>Rotifera</taxon>
        <taxon>Eurotatoria</taxon>
        <taxon>Bdelloidea</taxon>
        <taxon>Philodinida</taxon>
        <taxon>Philodinidae</taxon>
        <taxon>Rotaria</taxon>
    </lineage>
</organism>
<dbReference type="EMBL" id="CAJOAX010005542">
    <property type="protein sequence ID" value="CAF3951841.1"/>
    <property type="molecule type" value="Genomic_DNA"/>
</dbReference>
<evidence type="ECO:0000313" key="5">
    <source>
        <dbReference type="Proteomes" id="UP000663823"/>
    </source>
</evidence>
<dbReference type="EMBL" id="CAJNOU010000526">
    <property type="protein sequence ID" value="CAF1022959.1"/>
    <property type="molecule type" value="Genomic_DNA"/>
</dbReference>
<dbReference type="OrthoDB" id="10050554at2759"/>
<proteinExistence type="predicted"/>
<name>A0A819KTB9_9BILA</name>
<comment type="caution">
    <text evidence="3">The sequence shown here is derived from an EMBL/GenBank/DDBJ whole genome shotgun (WGS) entry which is preliminary data.</text>
</comment>
<dbReference type="Proteomes" id="UP000663874">
    <property type="component" value="Unassembled WGS sequence"/>
</dbReference>